<keyword evidence="2" id="KW-0812">Transmembrane</keyword>
<evidence type="ECO:0008006" key="5">
    <source>
        <dbReference type="Google" id="ProtNLM"/>
    </source>
</evidence>
<feature type="transmembrane region" description="Helical" evidence="2">
    <location>
        <begin position="61"/>
        <end position="79"/>
    </location>
</feature>
<dbReference type="eggNOG" id="ENOG50330D0">
    <property type="taxonomic scope" value="Bacteria"/>
</dbReference>
<organism evidence="3 4">
    <name type="scientific">Hoylesella oralis ATCC 33269</name>
    <dbReference type="NCBI Taxonomy" id="873533"/>
    <lineage>
        <taxon>Bacteria</taxon>
        <taxon>Pseudomonadati</taxon>
        <taxon>Bacteroidota</taxon>
        <taxon>Bacteroidia</taxon>
        <taxon>Bacteroidales</taxon>
        <taxon>Prevotellaceae</taxon>
        <taxon>Hoylesella</taxon>
    </lineage>
</organism>
<evidence type="ECO:0000256" key="2">
    <source>
        <dbReference type="SAM" id="Phobius"/>
    </source>
</evidence>
<accession>E7RTD7</accession>
<evidence type="ECO:0000313" key="4">
    <source>
        <dbReference type="Proteomes" id="UP000005580"/>
    </source>
</evidence>
<gene>
    <name evidence="3" type="ORF">HMPREF0663_12010</name>
</gene>
<dbReference type="Pfam" id="PF14898">
    <property type="entry name" value="DUF4491"/>
    <property type="match status" value="1"/>
</dbReference>
<comment type="caution">
    <text evidence="3">The sequence shown here is derived from an EMBL/GenBank/DDBJ whole genome shotgun (WGS) entry which is preliminary data.</text>
</comment>
<keyword evidence="2" id="KW-1133">Transmembrane helix</keyword>
<dbReference type="EMBL" id="AEPE02000006">
    <property type="protein sequence ID" value="EFZ35943.1"/>
    <property type="molecule type" value="Genomic_DNA"/>
</dbReference>
<evidence type="ECO:0000313" key="3">
    <source>
        <dbReference type="EMBL" id="EFZ35943.1"/>
    </source>
</evidence>
<dbReference type="InterPro" id="IPR027890">
    <property type="entry name" value="DUF4491"/>
</dbReference>
<keyword evidence="2" id="KW-0472">Membrane</keyword>
<proteinExistence type="predicted"/>
<dbReference type="Proteomes" id="UP000005580">
    <property type="component" value="Unassembled WGS sequence"/>
</dbReference>
<feature type="region of interest" description="Disordered" evidence="1">
    <location>
        <begin position="102"/>
        <end position="124"/>
    </location>
</feature>
<evidence type="ECO:0000256" key="1">
    <source>
        <dbReference type="SAM" id="MobiDB-lite"/>
    </source>
</evidence>
<dbReference type="RefSeq" id="WP_004370207.1">
    <property type="nucleotide sequence ID" value="NZ_GL833119.1"/>
</dbReference>
<dbReference type="STRING" id="28134.SAMN05444288_1158"/>
<keyword evidence="4" id="KW-1185">Reference proteome</keyword>
<protein>
    <recommendedName>
        <fullName evidence="5">DUF4491 domain-containing protein</fullName>
    </recommendedName>
</protein>
<name>E7RTD7_9BACT</name>
<reference evidence="3" key="1">
    <citation type="submission" date="2011-01" db="EMBL/GenBank/DDBJ databases">
        <authorList>
            <person name="Muzny D."/>
            <person name="Qin X."/>
            <person name="Buhay C."/>
            <person name="Dugan-Rocha S."/>
            <person name="Ding Y."/>
            <person name="Chen G."/>
            <person name="Hawes A."/>
            <person name="Holder M."/>
            <person name="Jhangiani S."/>
            <person name="Johnson A."/>
            <person name="Khan Z."/>
            <person name="Li Z."/>
            <person name="Liu W."/>
            <person name="Liu X."/>
            <person name="Perez L."/>
            <person name="Shen H."/>
            <person name="Wang Q."/>
            <person name="Watt J."/>
            <person name="Xi L."/>
            <person name="Xin Y."/>
            <person name="Zhou J."/>
            <person name="Deng J."/>
            <person name="Jiang H."/>
            <person name="Liu Y."/>
            <person name="Qu J."/>
            <person name="Song X.-Z."/>
            <person name="Zhang L."/>
            <person name="Villasana D."/>
            <person name="Johnson A."/>
            <person name="Liu J."/>
            <person name="Liyanage D."/>
            <person name="Lorensuhewa L."/>
            <person name="Robinson T."/>
            <person name="Song A."/>
            <person name="Song B.-B."/>
            <person name="Dinh H."/>
            <person name="Thornton R."/>
            <person name="Coyle M."/>
            <person name="Francisco L."/>
            <person name="Jackson L."/>
            <person name="Javaid M."/>
            <person name="Korchina V."/>
            <person name="Kovar C."/>
            <person name="Mata R."/>
            <person name="Mathew T."/>
            <person name="Ngo R."/>
            <person name="Nguyen L."/>
            <person name="Nguyen N."/>
            <person name="Okwuonu G."/>
            <person name="Ongeri F."/>
            <person name="Pham C."/>
            <person name="Simmons D."/>
            <person name="Wilczek-Boney K."/>
            <person name="Hale W."/>
            <person name="Jakkamsetti A."/>
            <person name="Pham P."/>
            <person name="Ruth R."/>
            <person name="San Lucas F."/>
            <person name="Warren J."/>
            <person name="Zhang J."/>
            <person name="Zhao Z."/>
            <person name="Zhou C."/>
            <person name="Zhu D."/>
            <person name="Lee S."/>
            <person name="Bess C."/>
            <person name="Blankenburg K."/>
            <person name="Forbes L."/>
            <person name="Fu Q."/>
            <person name="Gubbala S."/>
            <person name="Hirani K."/>
            <person name="Jayaseelan J.C."/>
            <person name="Lara F."/>
            <person name="Munidasa M."/>
            <person name="Palculict T."/>
            <person name="Patil S."/>
            <person name="Pu L.-L."/>
            <person name="Saada N."/>
            <person name="Tang L."/>
            <person name="Weissenberger G."/>
            <person name="Zhu Y."/>
            <person name="Hemphill L."/>
            <person name="Shang Y."/>
            <person name="Youmans B."/>
            <person name="Ayvaz T."/>
            <person name="Ross M."/>
            <person name="Santibanez J."/>
            <person name="Aqrawi P."/>
            <person name="Gross S."/>
            <person name="Joshi V."/>
            <person name="Fowler G."/>
            <person name="Nazareth L."/>
            <person name="Reid J."/>
            <person name="Worley K."/>
            <person name="Petrosino J."/>
            <person name="Highlander S."/>
            <person name="Gibbs R."/>
        </authorList>
    </citation>
    <scope>NUCLEOTIDE SEQUENCE [LARGE SCALE GENOMIC DNA]</scope>
    <source>
        <strain evidence="3">ATCC 33269</strain>
    </source>
</reference>
<sequence length="124" mass="14335">MQLYYEGVIIAISTFLIIGIFHPVVVKVEYYFGTKPWWIFLFAGILSICGAFCIKEILYSAILGVLGASLLWSIGEIFSQKKRVEKGWFPMNPKRKDQYNLRDNQKAHTCDKHDKADRSVNEQE</sequence>
<dbReference type="HOGENOM" id="CLU_158611_0_0_10"/>
<feature type="transmembrane region" description="Helical" evidence="2">
    <location>
        <begin position="37"/>
        <end position="54"/>
    </location>
</feature>
<dbReference type="AlphaFoldDB" id="E7RTD7"/>
<feature type="transmembrane region" description="Helical" evidence="2">
    <location>
        <begin position="7"/>
        <end position="25"/>
    </location>
</feature>